<dbReference type="OrthoDB" id="7477527at2759"/>
<evidence type="ECO:0000313" key="3">
    <source>
        <dbReference type="EMBL" id="JAT88099.1"/>
    </source>
</evidence>
<dbReference type="PANTHER" id="PTHR33050">
    <property type="entry name" value="REVERSE TRANSCRIPTASE DOMAIN-CONTAINING PROTEIN"/>
    <property type="match status" value="1"/>
</dbReference>
<dbReference type="PANTHER" id="PTHR33050:SF7">
    <property type="entry name" value="RIBONUCLEASE H"/>
    <property type="match status" value="1"/>
</dbReference>
<dbReference type="Pfam" id="PF00078">
    <property type="entry name" value="RVT_1"/>
    <property type="match status" value="1"/>
</dbReference>
<dbReference type="CDD" id="cd09275">
    <property type="entry name" value="RNase_HI_RT_DIRS1"/>
    <property type="match status" value="1"/>
</dbReference>
<feature type="non-terminal residue" evidence="3">
    <location>
        <position position="1"/>
    </location>
</feature>
<dbReference type="InterPro" id="IPR000477">
    <property type="entry name" value="RT_dom"/>
</dbReference>
<organism evidence="3">
    <name type="scientific">Pectinophora gossypiella</name>
    <name type="common">Cotton pink bollworm</name>
    <name type="synonym">Depressaria gossypiella</name>
    <dbReference type="NCBI Taxonomy" id="13191"/>
    <lineage>
        <taxon>Eukaryota</taxon>
        <taxon>Metazoa</taxon>
        <taxon>Ecdysozoa</taxon>
        <taxon>Arthropoda</taxon>
        <taxon>Hexapoda</taxon>
        <taxon>Insecta</taxon>
        <taxon>Pterygota</taxon>
        <taxon>Neoptera</taxon>
        <taxon>Endopterygota</taxon>
        <taxon>Lepidoptera</taxon>
        <taxon>Glossata</taxon>
        <taxon>Ditrysia</taxon>
        <taxon>Gelechioidea</taxon>
        <taxon>Gelechiidae</taxon>
        <taxon>Apatetrinae</taxon>
        <taxon>Pectinophora</taxon>
    </lineage>
</organism>
<protein>
    <recommendedName>
        <fullName evidence="2">Reverse transcriptase domain-containing protein</fullName>
    </recommendedName>
</protein>
<dbReference type="InterPro" id="IPR043128">
    <property type="entry name" value="Rev_trsase/Diguanyl_cyclase"/>
</dbReference>
<dbReference type="GO" id="GO:0071897">
    <property type="term" value="P:DNA biosynthetic process"/>
    <property type="evidence" value="ECO:0007669"/>
    <property type="project" value="UniProtKB-ARBA"/>
</dbReference>
<reference evidence="3" key="1">
    <citation type="submission" date="2015-09" db="EMBL/GenBank/DDBJ databases">
        <title>De novo assembly of Pectinophora gossypiella (Pink Bollworm) gut transcriptome.</title>
        <authorList>
            <person name="Tassone E.E."/>
        </authorList>
    </citation>
    <scope>NUCLEOTIDE SEQUENCE</scope>
</reference>
<name>A0A1E1WM54_PECGO</name>
<dbReference type="CDD" id="cd03714">
    <property type="entry name" value="RT_DIRS1"/>
    <property type="match status" value="1"/>
</dbReference>
<gene>
    <name evidence="3" type="ORF">g.12953</name>
</gene>
<dbReference type="Gene3D" id="3.10.10.10">
    <property type="entry name" value="HIV Type 1 Reverse Transcriptase, subunit A, domain 1"/>
    <property type="match status" value="1"/>
</dbReference>
<evidence type="ECO:0000259" key="2">
    <source>
        <dbReference type="PROSITE" id="PS50878"/>
    </source>
</evidence>
<dbReference type="Gene3D" id="3.30.70.270">
    <property type="match status" value="1"/>
</dbReference>
<feature type="region of interest" description="Disordered" evidence="1">
    <location>
        <begin position="1"/>
        <end position="20"/>
    </location>
</feature>
<accession>A0A1E1WM54</accession>
<feature type="domain" description="Reverse transcriptase" evidence="2">
    <location>
        <begin position="85"/>
        <end position="274"/>
    </location>
</feature>
<feature type="compositionally biased region" description="Basic and acidic residues" evidence="1">
    <location>
        <begin position="1"/>
        <end position="10"/>
    </location>
</feature>
<sequence length="655" mass="75522">PKEREDERSSGETSAPDAEFRGGRLRHFRAAWSDRGAPAHILDIINGYRIPFCKKPPLRSIKSRVKFHIDRSSEMLREIQRMSAQGIIEPAEENVGFESHIFLVKKQDNSNRPVLNLKALNRYMKPGKFRLVNMHKVPAFIQPNDWLMKLDLSQAYFHIMVAASHRRFLRFTSVSTSNTHDTIVWQMTCLPFGLATAPKTFATLTNWVAQKLRELGIRLLVYLDDFLLVSQCPHQLRAHVRLAKALLHELGWIINNEKSSEVPSQVLEFLGIQWDTAKNKKSLPTKKLIRLQKTLTQMISHKVWSTFKLQSIVGWLNFVSFVVSYGRLHFRNLLNLMRQSVREQVPIPATEAGRADLLWWKTHYNDMSDIWPPPVTQFIVTDASDLGWGAYVNGYHIKGTWTDCEKLLSTNMKELLTIHFILKEFAPHCRGETVLIQSDNRTALAYLRNQGGTRSDNLMSLTRSIFAYIVKYRIRLTLSYIPGPLNTIADSLSRFEKLPEWHLIPTACNVLFTKWGTPCIDLFASHSAHVVPLYVSRDLRDPHAVHYDAFSRDWSYSLAWVFPPPCLMPQVLLALNQARGRFIIICPQWSNVPWRADLKPRALSSPYTIRHLHRSLIDTRTGLPPPQVDKLKLEAWLVQGGMTYYRTGHPRRDLL</sequence>
<dbReference type="AlphaFoldDB" id="A0A1E1WM54"/>
<evidence type="ECO:0000256" key="1">
    <source>
        <dbReference type="SAM" id="MobiDB-lite"/>
    </source>
</evidence>
<dbReference type="InterPro" id="IPR043502">
    <property type="entry name" value="DNA/RNA_pol_sf"/>
</dbReference>
<dbReference type="InterPro" id="IPR052055">
    <property type="entry name" value="Hepadnavirus_pol/RT"/>
</dbReference>
<dbReference type="SUPFAM" id="SSF56672">
    <property type="entry name" value="DNA/RNA polymerases"/>
    <property type="match status" value="1"/>
</dbReference>
<proteinExistence type="predicted"/>
<dbReference type="EMBL" id="GDQN01002955">
    <property type="protein sequence ID" value="JAT88099.1"/>
    <property type="molecule type" value="Transcribed_RNA"/>
</dbReference>
<dbReference type="PROSITE" id="PS50878">
    <property type="entry name" value="RT_POL"/>
    <property type="match status" value="1"/>
</dbReference>